<name>A0A1W6P0H3_9RHOB</name>
<sequence>MNNKIVARSVLVGMLLFALIFGGVMYYTQVYAYYETLAPEDVGPVMLVKVDGTAAELPVTGMRAIDSDSSPLRFRACFSASAPPAEISASFARYEGASPLVGPSWFDCFDAREVGEALESGVAQAYLWQENIHYGIDRVVAIMPDGRAFAWQQMNHCGEVVYDGEAAPEGCPPAPEV</sequence>
<accession>A0A1W6P0H3</accession>
<feature type="transmembrane region" description="Helical" evidence="1">
    <location>
        <begin position="6"/>
        <end position="27"/>
    </location>
</feature>
<dbReference type="InterPro" id="IPR045616">
    <property type="entry name" value="DUF6446"/>
</dbReference>
<keyword evidence="3" id="KW-1185">Reference proteome</keyword>
<dbReference type="Pfam" id="PF20044">
    <property type="entry name" value="DUF6446"/>
    <property type="match status" value="1"/>
</dbReference>
<dbReference type="STRING" id="92947.BVG79_01668"/>
<dbReference type="Proteomes" id="UP000242447">
    <property type="component" value="Chromosome"/>
</dbReference>
<organism evidence="2 3">
    <name type="scientific">Ketogulonicigenium robustum</name>
    <dbReference type="NCBI Taxonomy" id="92947"/>
    <lineage>
        <taxon>Bacteria</taxon>
        <taxon>Pseudomonadati</taxon>
        <taxon>Pseudomonadota</taxon>
        <taxon>Alphaproteobacteria</taxon>
        <taxon>Rhodobacterales</taxon>
        <taxon>Roseobacteraceae</taxon>
        <taxon>Ketogulonicigenium</taxon>
    </lineage>
</organism>
<evidence type="ECO:0008006" key="4">
    <source>
        <dbReference type="Google" id="ProtNLM"/>
    </source>
</evidence>
<dbReference type="OrthoDB" id="7819947at2"/>
<reference evidence="2 3" key="1">
    <citation type="submission" date="2017-02" db="EMBL/GenBank/DDBJ databases">
        <title>Ketogulonicigenium robustum SPU B003 Genome sequencing and assembly.</title>
        <authorList>
            <person name="Li Y."/>
            <person name="Liu L."/>
            <person name="Wang C."/>
            <person name="Zhang M."/>
            <person name="Zhang T."/>
            <person name="Zhang Y."/>
        </authorList>
    </citation>
    <scope>NUCLEOTIDE SEQUENCE [LARGE SCALE GENOMIC DNA]</scope>
    <source>
        <strain evidence="2 3">SPU_B003</strain>
    </source>
</reference>
<keyword evidence="1" id="KW-0812">Transmembrane</keyword>
<proteinExistence type="predicted"/>
<dbReference type="RefSeq" id="WP_085786465.1">
    <property type="nucleotide sequence ID" value="NZ_CP019937.1"/>
</dbReference>
<dbReference type="AlphaFoldDB" id="A0A1W6P0H3"/>
<dbReference type="KEGG" id="kro:BVG79_01668"/>
<dbReference type="EMBL" id="CP019937">
    <property type="protein sequence ID" value="ARO15012.1"/>
    <property type="molecule type" value="Genomic_DNA"/>
</dbReference>
<evidence type="ECO:0000313" key="3">
    <source>
        <dbReference type="Proteomes" id="UP000242447"/>
    </source>
</evidence>
<gene>
    <name evidence="2" type="ORF">BVG79_01668</name>
</gene>
<keyword evidence="1" id="KW-1133">Transmembrane helix</keyword>
<evidence type="ECO:0000313" key="2">
    <source>
        <dbReference type="EMBL" id="ARO15012.1"/>
    </source>
</evidence>
<keyword evidence="1" id="KW-0472">Membrane</keyword>
<evidence type="ECO:0000256" key="1">
    <source>
        <dbReference type="SAM" id="Phobius"/>
    </source>
</evidence>
<protein>
    <recommendedName>
        <fullName evidence="4">Histidine kinase</fullName>
    </recommendedName>
</protein>